<dbReference type="PROSITE" id="PS51900">
    <property type="entry name" value="CB"/>
    <property type="match status" value="1"/>
</dbReference>
<accession>A0A432XL33</accession>
<evidence type="ECO:0000313" key="8">
    <source>
        <dbReference type="EMBL" id="RUO49412.1"/>
    </source>
</evidence>
<feature type="domain" description="Tyr recombinase" evidence="6">
    <location>
        <begin position="401"/>
        <end position="603"/>
    </location>
</feature>
<dbReference type="Pfam" id="PF00589">
    <property type="entry name" value="Phage_integrase"/>
    <property type="match status" value="1"/>
</dbReference>
<dbReference type="InterPro" id="IPR002104">
    <property type="entry name" value="Integrase_catalytic"/>
</dbReference>
<proteinExistence type="inferred from homology"/>
<dbReference type="InterPro" id="IPR013762">
    <property type="entry name" value="Integrase-like_cat_sf"/>
</dbReference>
<dbReference type="SUPFAM" id="SSF56349">
    <property type="entry name" value="DNA breaking-rejoining enzymes"/>
    <property type="match status" value="1"/>
</dbReference>
<dbReference type="InterPro" id="IPR011010">
    <property type="entry name" value="DNA_brk_join_enz"/>
</dbReference>
<dbReference type="EMBL" id="PIPU01000001">
    <property type="protein sequence ID" value="RUO49412.1"/>
    <property type="molecule type" value="Genomic_DNA"/>
</dbReference>
<gene>
    <name evidence="8" type="ORF">CWE24_02615</name>
</gene>
<evidence type="ECO:0008006" key="10">
    <source>
        <dbReference type="Google" id="ProtNLM"/>
    </source>
</evidence>
<evidence type="ECO:0000313" key="9">
    <source>
        <dbReference type="Proteomes" id="UP000286985"/>
    </source>
</evidence>
<keyword evidence="9" id="KW-1185">Reference proteome</keyword>
<evidence type="ECO:0000256" key="1">
    <source>
        <dbReference type="ARBA" id="ARBA00008857"/>
    </source>
</evidence>
<dbReference type="InterPro" id="IPR010998">
    <property type="entry name" value="Integrase_recombinase_N"/>
</dbReference>
<evidence type="ECO:0000256" key="3">
    <source>
        <dbReference type="ARBA" id="ARBA00023125"/>
    </source>
</evidence>
<dbReference type="OrthoDB" id="9784724at2"/>
<dbReference type="InterPro" id="IPR044068">
    <property type="entry name" value="CB"/>
</dbReference>
<dbReference type="InterPro" id="IPR050090">
    <property type="entry name" value="Tyrosine_recombinase_XerCD"/>
</dbReference>
<sequence>MYKSGTERWYRMSVMAQPYKHPKTGVYQVRRAVPKALREIIGKHEIKRSLGTKSLAEARKLYPTIYAGIDAEFEKARLVVQQRQQYEEKALTQPDNLNLRDIKILAARYYNQELKRMMDSPTLGTHDMLKYDMMIVRLNAWQVYANAVPDEVATAVNLANDLSASEVPLDVNAELYELFADDAENLFREANRAVPRDSEQFKRLLQAIAEVIPKLRQDVIDLVRLTGTEPQLQPMANAELSQSNTESPNVVRLYSDKKKTEDEISSVFERYKVSMRLHSTKNERTVDKTLRDYSIAIKRFIEFTGDKSIAEVTKRDINEFRAILLQLPSRPTRDVAGRPLNEQIDLAQRKGLTLLSPKTVRKQLMAVSSLFEYAVENELCASNPVHGATKRLTLADERNDGSQKQYNAEQLKRIFSSGIFTDNHRPKTGVYGEAVYWLPLLAYYTGARVEELAQLYVRDIKQENDIAYIHIIADSSDKSVKNKSSVRRVPLHVHLLELGFLDYVAQQPSDGRVFPKLKQGGDGRFSGRVSKWLGEYFREELKLGSNAKPMHGFRHSFKTIARDVGIPKEISDRITGHSSGDVADTYGEYSLELMSRELNKIPKLAL</sequence>
<dbReference type="STRING" id="519452.SAMN04488139_0659"/>
<keyword evidence="3 5" id="KW-0238">DNA-binding</keyword>
<evidence type="ECO:0000259" key="6">
    <source>
        <dbReference type="PROSITE" id="PS51898"/>
    </source>
</evidence>
<dbReference type="Gene3D" id="1.10.443.10">
    <property type="entry name" value="Intergrase catalytic core"/>
    <property type="match status" value="1"/>
</dbReference>
<comment type="similarity">
    <text evidence="1">Belongs to the 'phage' integrase family.</text>
</comment>
<dbReference type="Gene3D" id="1.10.150.130">
    <property type="match status" value="1"/>
</dbReference>
<dbReference type="GO" id="GO:0015074">
    <property type="term" value="P:DNA integration"/>
    <property type="evidence" value="ECO:0007669"/>
    <property type="project" value="UniProtKB-KW"/>
</dbReference>
<evidence type="ECO:0000256" key="4">
    <source>
        <dbReference type="ARBA" id="ARBA00023172"/>
    </source>
</evidence>
<dbReference type="Pfam" id="PF20172">
    <property type="entry name" value="DUF6538"/>
    <property type="match status" value="1"/>
</dbReference>
<dbReference type="InterPro" id="IPR046668">
    <property type="entry name" value="DUF6538"/>
</dbReference>
<dbReference type="Proteomes" id="UP000286985">
    <property type="component" value="Unassembled WGS sequence"/>
</dbReference>
<organism evidence="8 9">
    <name type="scientific">Pseudidiomarina donghaiensis</name>
    <dbReference type="NCBI Taxonomy" id="519452"/>
    <lineage>
        <taxon>Bacteria</taxon>
        <taxon>Pseudomonadati</taxon>
        <taxon>Pseudomonadota</taxon>
        <taxon>Gammaproteobacteria</taxon>
        <taxon>Alteromonadales</taxon>
        <taxon>Idiomarinaceae</taxon>
        <taxon>Pseudidiomarina</taxon>
    </lineage>
</organism>
<dbReference type="GO" id="GO:0003677">
    <property type="term" value="F:DNA binding"/>
    <property type="evidence" value="ECO:0007669"/>
    <property type="project" value="UniProtKB-UniRule"/>
</dbReference>
<dbReference type="AlphaFoldDB" id="A0A432XL33"/>
<dbReference type="PROSITE" id="PS51898">
    <property type="entry name" value="TYR_RECOMBINASE"/>
    <property type="match status" value="1"/>
</dbReference>
<evidence type="ECO:0000259" key="7">
    <source>
        <dbReference type="PROSITE" id="PS51900"/>
    </source>
</evidence>
<comment type="caution">
    <text evidence="8">The sequence shown here is derived from an EMBL/GenBank/DDBJ whole genome shotgun (WGS) entry which is preliminary data.</text>
</comment>
<dbReference type="PANTHER" id="PTHR30349:SF41">
    <property type="entry name" value="INTEGRASE_RECOMBINASE PROTEIN MJ0367-RELATED"/>
    <property type="match status" value="1"/>
</dbReference>
<evidence type="ECO:0000256" key="5">
    <source>
        <dbReference type="PROSITE-ProRule" id="PRU01248"/>
    </source>
</evidence>
<dbReference type="PANTHER" id="PTHR30349">
    <property type="entry name" value="PHAGE INTEGRASE-RELATED"/>
    <property type="match status" value="1"/>
</dbReference>
<dbReference type="GO" id="GO:0006310">
    <property type="term" value="P:DNA recombination"/>
    <property type="evidence" value="ECO:0007669"/>
    <property type="project" value="UniProtKB-KW"/>
</dbReference>
<name>A0A432XL33_9GAMM</name>
<reference evidence="9" key="1">
    <citation type="journal article" date="2018" name="Front. Microbiol.">
        <title>Genome-Based Analysis Reveals the Taxonomy and Diversity of the Family Idiomarinaceae.</title>
        <authorList>
            <person name="Liu Y."/>
            <person name="Lai Q."/>
            <person name="Shao Z."/>
        </authorList>
    </citation>
    <scope>NUCLEOTIDE SEQUENCE [LARGE SCALE GENOMIC DNA]</scope>
    <source>
        <strain evidence="9">908033</strain>
    </source>
</reference>
<dbReference type="CDD" id="cd01184">
    <property type="entry name" value="INT_C_like_1"/>
    <property type="match status" value="1"/>
</dbReference>
<evidence type="ECO:0000256" key="2">
    <source>
        <dbReference type="ARBA" id="ARBA00022908"/>
    </source>
</evidence>
<keyword evidence="2" id="KW-0229">DNA integration</keyword>
<feature type="domain" description="Core-binding (CB)" evidence="7">
    <location>
        <begin position="259"/>
        <end position="375"/>
    </location>
</feature>
<keyword evidence="4" id="KW-0233">DNA recombination</keyword>
<protein>
    <recommendedName>
        <fullName evidence="10">Integrase</fullName>
    </recommendedName>
</protein>